<accession>A0A8S1KNA4</accession>
<proteinExistence type="predicted"/>
<dbReference type="EMBL" id="CAJJDM010000022">
    <property type="protein sequence ID" value="CAD8055961.1"/>
    <property type="molecule type" value="Genomic_DNA"/>
</dbReference>
<evidence type="ECO:0000313" key="2">
    <source>
        <dbReference type="Proteomes" id="UP000688137"/>
    </source>
</evidence>
<dbReference type="Proteomes" id="UP000688137">
    <property type="component" value="Unassembled WGS sequence"/>
</dbReference>
<dbReference type="AlphaFoldDB" id="A0A8S1KNA4"/>
<keyword evidence="2" id="KW-1185">Reference proteome</keyword>
<evidence type="ECO:0000313" key="1">
    <source>
        <dbReference type="EMBL" id="CAD8055961.1"/>
    </source>
</evidence>
<sequence length="167" mass="19701">MILELVITCLQHYPYNFKQYIISEDQQVLKYPLFYLIGDHAFGNDLYLEILKLIIDNTQIEQNETFDCFFVILLPKNIIINFTSIQIEQKIQFVEIFLGLSKNFKISVKEVLILNQITLKIGVILQEKNKILQMKCLQFLKILILQRNDYINKEIIMALQNLISSIL</sequence>
<protein>
    <submittedName>
        <fullName evidence="1">Uncharacterized protein</fullName>
    </submittedName>
</protein>
<organism evidence="1 2">
    <name type="scientific">Paramecium primaurelia</name>
    <dbReference type="NCBI Taxonomy" id="5886"/>
    <lineage>
        <taxon>Eukaryota</taxon>
        <taxon>Sar</taxon>
        <taxon>Alveolata</taxon>
        <taxon>Ciliophora</taxon>
        <taxon>Intramacronucleata</taxon>
        <taxon>Oligohymenophorea</taxon>
        <taxon>Peniculida</taxon>
        <taxon>Parameciidae</taxon>
        <taxon>Paramecium</taxon>
    </lineage>
</organism>
<name>A0A8S1KNA4_PARPR</name>
<reference evidence="1" key="1">
    <citation type="submission" date="2021-01" db="EMBL/GenBank/DDBJ databases">
        <authorList>
            <consortium name="Genoscope - CEA"/>
            <person name="William W."/>
        </authorList>
    </citation>
    <scope>NUCLEOTIDE SEQUENCE</scope>
</reference>
<comment type="caution">
    <text evidence="1">The sequence shown here is derived from an EMBL/GenBank/DDBJ whole genome shotgun (WGS) entry which is preliminary data.</text>
</comment>
<gene>
    <name evidence="1" type="ORF">PPRIM_AZ9-3.1.T0240063</name>
</gene>